<comment type="caution">
    <text evidence="1">The sequence shown here is derived from an EMBL/GenBank/DDBJ whole genome shotgun (WGS) entry which is preliminary data.</text>
</comment>
<evidence type="ECO:0000313" key="2">
    <source>
        <dbReference type="Proteomes" id="UP001525857"/>
    </source>
</evidence>
<protein>
    <submittedName>
        <fullName evidence="1">Uncharacterized protein</fullName>
    </submittedName>
</protein>
<organism evidence="1 2">
    <name type="scientific">Leuconostoc holzapfelii</name>
    <dbReference type="NCBI Taxonomy" id="434464"/>
    <lineage>
        <taxon>Bacteria</taxon>
        <taxon>Bacillati</taxon>
        <taxon>Bacillota</taxon>
        <taxon>Bacilli</taxon>
        <taxon>Lactobacillales</taxon>
        <taxon>Lactobacillaceae</taxon>
        <taxon>Leuconostoc</taxon>
    </lineage>
</organism>
<dbReference type="Proteomes" id="UP001525857">
    <property type="component" value="Unassembled WGS sequence"/>
</dbReference>
<accession>A0ABT2NW61</accession>
<keyword evidence="2" id="KW-1185">Reference proteome</keyword>
<reference evidence="1 2" key="1">
    <citation type="submission" date="2018-08" db="EMBL/GenBank/DDBJ databases">
        <title>Draft genome sequences of Leuconostoc spp. and Weissella spp. with biocontrol potential.</title>
        <authorList>
            <person name="Lo R."/>
            <person name="Ho V.T.T."/>
            <person name="Turner M.S."/>
        </authorList>
    </citation>
    <scope>NUCLEOTIDE SEQUENCE [LARGE SCALE GENOMIC DNA]</scope>
    <source>
        <strain evidence="1 2">733</strain>
    </source>
</reference>
<proteinExistence type="predicted"/>
<evidence type="ECO:0000313" key="1">
    <source>
        <dbReference type="EMBL" id="MCT8389584.1"/>
    </source>
</evidence>
<gene>
    <name evidence="1" type="ORF">D0501_05790</name>
</gene>
<name>A0ABT2NW61_9LACO</name>
<dbReference type="EMBL" id="QVOV01000008">
    <property type="protein sequence ID" value="MCT8389584.1"/>
    <property type="molecule type" value="Genomic_DNA"/>
</dbReference>
<sequence length="62" mass="7424">MFDRKNQLDDFIYLKKQLFKEYGILPDNLNEQSYFSFMEMINAKEPEKRAADPMDVARQMGL</sequence>